<dbReference type="Proteomes" id="UP000507245">
    <property type="component" value="Unassembled WGS sequence"/>
</dbReference>
<gene>
    <name evidence="2" type="ORF">CURHAP_LOCUS51729</name>
    <name evidence="3" type="ORF">ORAREDHAP_LOCUS50969</name>
</gene>
<dbReference type="AlphaFoldDB" id="A0A6J5VTS0"/>
<evidence type="ECO:0000313" key="3">
    <source>
        <dbReference type="EMBL" id="CAB4321722.1"/>
    </source>
</evidence>
<accession>A0A6J5VTS0</accession>
<evidence type="ECO:0000256" key="1">
    <source>
        <dbReference type="SAM" id="MobiDB-lite"/>
    </source>
</evidence>
<proteinExistence type="predicted"/>
<feature type="region of interest" description="Disordered" evidence="1">
    <location>
        <begin position="1"/>
        <end position="20"/>
    </location>
</feature>
<dbReference type="Proteomes" id="UP000507222">
    <property type="component" value="Unassembled WGS sequence"/>
</dbReference>
<reference evidence="2 4" key="2">
    <citation type="submission" date="2020-05" db="EMBL/GenBank/DDBJ databases">
        <authorList>
            <person name="Campoy J."/>
            <person name="Schneeberger K."/>
            <person name="Spophaly S."/>
        </authorList>
    </citation>
    <scope>NUCLEOTIDE SEQUENCE [LARGE SCALE GENOMIC DNA]</scope>
    <source>
        <strain evidence="2">PruArmRojPasFocal</strain>
    </source>
</reference>
<dbReference type="EMBL" id="CAEKDK010000008">
    <property type="protein sequence ID" value="CAB4291411.1"/>
    <property type="molecule type" value="Genomic_DNA"/>
</dbReference>
<dbReference type="EMBL" id="CAEKKB010000008">
    <property type="protein sequence ID" value="CAB4321722.1"/>
    <property type="molecule type" value="Genomic_DNA"/>
</dbReference>
<sequence>MDPVPPSHQSPVSHMQMQEKKGCLGQPWFHDSKPRDSAIFATSLSLHLEVEFCKQSDRL</sequence>
<organism evidence="2 4">
    <name type="scientific">Prunus armeniaca</name>
    <name type="common">Apricot</name>
    <name type="synonym">Armeniaca vulgaris</name>
    <dbReference type="NCBI Taxonomy" id="36596"/>
    <lineage>
        <taxon>Eukaryota</taxon>
        <taxon>Viridiplantae</taxon>
        <taxon>Streptophyta</taxon>
        <taxon>Embryophyta</taxon>
        <taxon>Tracheophyta</taxon>
        <taxon>Spermatophyta</taxon>
        <taxon>Magnoliopsida</taxon>
        <taxon>eudicotyledons</taxon>
        <taxon>Gunneridae</taxon>
        <taxon>Pentapetalae</taxon>
        <taxon>rosids</taxon>
        <taxon>fabids</taxon>
        <taxon>Rosales</taxon>
        <taxon>Rosaceae</taxon>
        <taxon>Amygdaloideae</taxon>
        <taxon>Amygdaleae</taxon>
        <taxon>Prunus</taxon>
    </lineage>
</organism>
<keyword evidence="5" id="KW-1185">Reference proteome</keyword>
<name>A0A6J5VTS0_PRUAR</name>
<reference evidence="5" key="1">
    <citation type="journal article" date="2020" name="Genome Biol.">
        <title>Gamete binning: chromosome-level and haplotype-resolved genome assembly enabled by high-throughput single-cell sequencing of gamete genomes.</title>
        <authorList>
            <person name="Campoy J.A."/>
            <person name="Sun H."/>
            <person name="Goel M."/>
            <person name="Jiao W.-B."/>
            <person name="Folz-Donahue K."/>
            <person name="Wang N."/>
            <person name="Rubio M."/>
            <person name="Liu C."/>
            <person name="Kukat C."/>
            <person name="Ruiz D."/>
            <person name="Huettel B."/>
            <person name="Schneeberger K."/>
        </authorList>
    </citation>
    <scope>NUCLEOTIDE SEQUENCE [LARGE SCALE GENOMIC DNA]</scope>
    <source>
        <strain evidence="5">cv. Rojo Pasion</strain>
    </source>
</reference>
<evidence type="ECO:0000313" key="2">
    <source>
        <dbReference type="EMBL" id="CAB4291411.1"/>
    </source>
</evidence>
<evidence type="ECO:0000313" key="4">
    <source>
        <dbReference type="Proteomes" id="UP000507222"/>
    </source>
</evidence>
<protein>
    <submittedName>
        <fullName evidence="2">Uncharacterized protein</fullName>
    </submittedName>
</protein>
<evidence type="ECO:0000313" key="5">
    <source>
        <dbReference type="Proteomes" id="UP000507245"/>
    </source>
</evidence>